<dbReference type="Proteomes" id="UP000075809">
    <property type="component" value="Unassembled WGS sequence"/>
</dbReference>
<name>A0A151X049_9HYME</name>
<organism evidence="2 3">
    <name type="scientific">Mycetomoellerius zeteki</name>
    <dbReference type="NCBI Taxonomy" id="64791"/>
    <lineage>
        <taxon>Eukaryota</taxon>
        <taxon>Metazoa</taxon>
        <taxon>Ecdysozoa</taxon>
        <taxon>Arthropoda</taxon>
        <taxon>Hexapoda</taxon>
        <taxon>Insecta</taxon>
        <taxon>Pterygota</taxon>
        <taxon>Neoptera</taxon>
        <taxon>Endopterygota</taxon>
        <taxon>Hymenoptera</taxon>
        <taxon>Apocrita</taxon>
        <taxon>Aculeata</taxon>
        <taxon>Formicoidea</taxon>
        <taxon>Formicidae</taxon>
        <taxon>Myrmicinae</taxon>
        <taxon>Mycetomoellerius</taxon>
    </lineage>
</organism>
<dbReference type="EMBL" id="KQ982630">
    <property type="protein sequence ID" value="KYQ53392.1"/>
    <property type="molecule type" value="Genomic_DNA"/>
</dbReference>
<sequence length="343" mass="38806">MSSHFHLDDGNGVHPSHSRKYKFIYGTEGTIRGTPKTILQTRSYEFPASFSKSVTNFATSPITARDDIVDYIAKIRPRSSATNVRSCSVESSVSSSENTSNKGSVRKQRYSPAASYCIAEEMVAQENIRPVEKHPATQTMDIFIGPSKNSRDLDRLSRDENGYVRRCCARFGQFDRTICKTTRNATRDSTAITFLSREGCTCDSAREDRGYDPGLITMLAGRKWKLIPTRDVNNLQQFHDKRALFRFATDLFLILSRRTENNFNGTHKNISDERCELKVSSGHRALRFTLESMVRPSIRDGCVTALLVTHGPKRKRAPRSLRWQWREAPESPLSAGVQRLTSP</sequence>
<keyword evidence="3" id="KW-1185">Reference proteome</keyword>
<dbReference type="AlphaFoldDB" id="A0A151X049"/>
<evidence type="ECO:0000313" key="3">
    <source>
        <dbReference type="Proteomes" id="UP000075809"/>
    </source>
</evidence>
<proteinExistence type="predicted"/>
<gene>
    <name evidence="2" type="ORF">ALC60_07458</name>
</gene>
<feature type="region of interest" description="Disordered" evidence="1">
    <location>
        <begin position="84"/>
        <end position="106"/>
    </location>
</feature>
<protein>
    <submittedName>
        <fullName evidence="2">Uncharacterized protein</fullName>
    </submittedName>
</protein>
<evidence type="ECO:0000256" key="1">
    <source>
        <dbReference type="SAM" id="MobiDB-lite"/>
    </source>
</evidence>
<evidence type="ECO:0000313" key="2">
    <source>
        <dbReference type="EMBL" id="KYQ53392.1"/>
    </source>
</evidence>
<feature type="compositionally biased region" description="Low complexity" evidence="1">
    <location>
        <begin position="84"/>
        <end position="103"/>
    </location>
</feature>
<reference evidence="2 3" key="1">
    <citation type="submission" date="2015-09" db="EMBL/GenBank/DDBJ databases">
        <title>Trachymyrmex zeteki WGS genome.</title>
        <authorList>
            <person name="Nygaard S."/>
            <person name="Hu H."/>
            <person name="Boomsma J."/>
            <person name="Zhang G."/>
        </authorList>
    </citation>
    <scope>NUCLEOTIDE SEQUENCE [LARGE SCALE GENOMIC DNA]</scope>
    <source>
        <strain evidence="2">Tzet28-1</strain>
        <tissue evidence="2">Whole body</tissue>
    </source>
</reference>
<accession>A0A151X049</accession>